<keyword evidence="4 8" id="KW-0067">ATP-binding</keyword>
<evidence type="ECO:0000259" key="10">
    <source>
        <dbReference type="SMART" id="SM00836"/>
    </source>
</evidence>
<dbReference type="SUPFAM" id="SSF52374">
    <property type="entry name" value="Nucleotidylyl transferase"/>
    <property type="match status" value="1"/>
</dbReference>
<dbReference type="PRINTS" id="PR01038">
    <property type="entry name" value="TRNASYNTHARG"/>
</dbReference>
<evidence type="ECO:0000256" key="7">
    <source>
        <dbReference type="ARBA" id="ARBA00049339"/>
    </source>
</evidence>
<keyword evidence="5 8" id="KW-0648">Protein biosynthesis</keyword>
<evidence type="ECO:0000256" key="1">
    <source>
        <dbReference type="ARBA" id="ARBA00005594"/>
    </source>
</evidence>
<dbReference type="STRING" id="1802485.A2V97_01105"/>
<dbReference type="HAMAP" id="MF_00123">
    <property type="entry name" value="Arg_tRNA_synth"/>
    <property type="match status" value="1"/>
</dbReference>
<dbReference type="InterPro" id="IPR014729">
    <property type="entry name" value="Rossmann-like_a/b/a_fold"/>
</dbReference>
<evidence type="ECO:0000259" key="11">
    <source>
        <dbReference type="SMART" id="SM01016"/>
    </source>
</evidence>
<dbReference type="SUPFAM" id="SSF55190">
    <property type="entry name" value="Arginyl-tRNA synthetase (ArgRS), N-terminal 'additional' domain"/>
    <property type="match status" value="1"/>
</dbReference>
<comment type="caution">
    <text evidence="12">The sequence shown here is derived from an EMBL/GenBank/DDBJ whole genome shotgun (WGS) entry which is preliminary data.</text>
</comment>
<dbReference type="Pfam" id="PF00750">
    <property type="entry name" value="tRNA-synt_1d"/>
    <property type="match status" value="1"/>
</dbReference>
<dbReference type="InterPro" id="IPR035684">
    <property type="entry name" value="ArgRS_core"/>
</dbReference>
<dbReference type="SMART" id="SM00836">
    <property type="entry name" value="DALR_1"/>
    <property type="match status" value="1"/>
</dbReference>
<sequence>MQDKILEAIKKAIGIEEVHIEAPEIEVYGDYSTNVAMVLAKKEGKNPKEVAKELLQKILSDKDIKILCEKVEIAGPGFINFWLSYEALLGNLKEVNIKGEEYGSSGLGGGKCVVIDYSAPNIAKRFGIGHLRSTVIGQALYNLYKFLGYKVIGDNHIGDWGTQFGTLLYQIDSKGLNPAKLTVDELENLYVEFNSEAQKYEKLWDEARGWFKKLEEKDPKAKEVWKAVLNTSLREFNRIYELLGVKIDYTHGESFYEDKMMEILDELRKKGLVKKSEGAEIIELAGMTPAMLTKSDGTTTYFTRDLATIKFRIGEWNPDIVIYEVGNDQILHFRQVFAATKLINWNNKIHYEHVAHGLIRLPHGKMSTRHGETVKLEDVLNEAIARAKNIIDKSETPLRHGFAGQAGRGLSHSEKDNVAKAVGIGAVKYFDLTHHPATDIIFDWDKIFVLEGNSAPYLQYTYARTQSVLRKTQKLKNSKTPNLKIGNPSTSLRPSALRLRLEEMVSLSNQWKVETNAEEILVLRSLVRFSDVIVSAAKNYSPNLLTNYLFNLAQKYNNFYNLHRILPSEKEIGDWKLEIGNFRLALTRGVGQVLNNGLTILGIETPEKM</sequence>
<proteinExistence type="inferred from homology"/>
<dbReference type="GO" id="GO:0005737">
    <property type="term" value="C:cytoplasm"/>
    <property type="evidence" value="ECO:0007669"/>
    <property type="project" value="UniProtKB-SubCell"/>
</dbReference>
<dbReference type="PANTHER" id="PTHR11956:SF5">
    <property type="entry name" value="ARGININE--TRNA LIGASE, CYTOPLASMIC"/>
    <property type="match status" value="1"/>
</dbReference>
<feature type="short sequence motif" description="'HIGH' region" evidence="8">
    <location>
        <begin position="120"/>
        <end position="130"/>
    </location>
</feature>
<protein>
    <recommendedName>
        <fullName evidence="8">Arginine--tRNA ligase</fullName>
        <ecNumber evidence="8">6.1.1.19</ecNumber>
    </recommendedName>
    <alternativeName>
        <fullName evidence="8">Arginyl-tRNA synthetase</fullName>
        <shortName evidence="8">ArgRS</shortName>
    </alternativeName>
</protein>
<evidence type="ECO:0000313" key="12">
    <source>
        <dbReference type="EMBL" id="OGM15216.1"/>
    </source>
</evidence>
<evidence type="ECO:0000256" key="4">
    <source>
        <dbReference type="ARBA" id="ARBA00022840"/>
    </source>
</evidence>
<evidence type="ECO:0000256" key="3">
    <source>
        <dbReference type="ARBA" id="ARBA00022741"/>
    </source>
</evidence>
<evidence type="ECO:0000256" key="9">
    <source>
        <dbReference type="RuleBase" id="RU363038"/>
    </source>
</evidence>
<gene>
    <name evidence="8" type="primary">argS</name>
    <name evidence="12" type="ORF">A2V97_01105</name>
</gene>
<comment type="catalytic activity">
    <reaction evidence="7 8">
        <text>tRNA(Arg) + L-arginine + ATP = L-arginyl-tRNA(Arg) + AMP + diphosphate</text>
        <dbReference type="Rhea" id="RHEA:20301"/>
        <dbReference type="Rhea" id="RHEA-COMP:9658"/>
        <dbReference type="Rhea" id="RHEA-COMP:9673"/>
        <dbReference type="ChEBI" id="CHEBI:30616"/>
        <dbReference type="ChEBI" id="CHEBI:32682"/>
        <dbReference type="ChEBI" id="CHEBI:33019"/>
        <dbReference type="ChEBI" id="CHEBI:78442"/>
        <dbReference type="ChEBI" id="CHEBI:78513"/>
        <dbReference type="ChEBI" id="CHEBI:456215"/>
        <dbReference type="EC" id="6.1.1.19"/>
    </reaction>
</comment>
<keyword evidence="2 8" id="KW-0436">Ligase</keyword>
<keyword evidence="8" id="KW-0963">Cytoplasm</keyword>
<dbReference type="InterPro" id="IPR009080">
    <property type="entry name" value="tRNAsynth_Ia_anticodon-bd"/>
</dbReference>
<feature type="domain" description="DALR anticodon binding" evidence="10">
    <location>
        <begin position="458"/>
        <end position="609"/>
    </location>
</feature>
<accession>A0A1F7XJL9</accession>
<dbReference type="InterPro" id="IPR036695">
    <property type="entry name" value="Arg-tRNA-synth_N_sf"/>
</dbReference>
<dbReference type="EC" id="6.1.1.19" evidence="8"/>
<dbReference type="AlphaFoldDB" id="A0A1F7XJL9"/>
<comment type="similarity">
    <text evidence="1 8 9">Belongs to the class-I aminoacyl-tRNA synthetase family.</text>
</comment>
<dbReference type="SMART" id="SM01016">
    <property type="entry name" value="Arg_tRNA_synt_N"/>
    <property type="match status" value="1"/>
</dbReference>
<reference evidence="12 13" key="1">
    <citation type="journal article" date="2016" name="Nat. Commun.">
        <title>Thousands of microbial genomes shed light on interconnected biogeochemical processes in an aquifer system.</title>
        <authorList>
            <person name="Anantharaman K."/>
            <person name="Brown C.T."/>
            <person name="Hug L.A."/>
            <person name="Sharon I."/>
            <person name="Castelle C.J."/>
            <person name="Probst A.J."/>
            <person name="Thomas B.C."/>
            <person name="Singh A."/>
            <person name="Wilkins M.J."/>
            <person name="Karaoz U."/>
            <person name="Brodie E.L."/>
            <person name="Williams K.H."/>
            <person name="Hubbard S.S."/>
            <person name="Banfield J.F."/>
        </authorList>
    </citation>
    <scope>NUCLEOTIDE SEQUENCE [LARGE SCALE GENOMIC DNA]</scope>
</reference>
<comment type="subcellular location">
    <subcellularLocation>
        <location evidence="8">Cytoplasm</location>
    </subcellularLocation>
</comment>
<evidence type="ECO:0000313" key="13">
    <source>
        <dbReference type="Proteomes" id="UP000177382"/>
    </source>
</evidence>
<feature type="domain" description="Arginyl tRNA synthetase N-terminal" evidence="11">
    <location>
        <begin position="3"/>
        <end position="83"/>
    </location>
</feature>
<dbReference type="PANTHER" id="PTHR11956">
    <property type="entry name" value="ARGINYL-TRNA SYNTHETASE"/>
    <property type="match status" value="1"/>
</dbReference>
<dbReference type="InterPro" id="IPR008909">
    <property type="entry name" value="DALR_anticod-bd"/>
</dbReference>
<dbReference type="NCBIfam" id="TIGR00456">
    <property type="entry name" value="argS"/>
    <property type="match status" value="1"/>
</dbReference>
<dbReference type="SUPFAM" id="SSF47323">
    <property type="entry name" value="Anticodon-binding domain of a subclass of class I aminoacyl-tRNA synthetases"/>
    <property type="match status" value="1"/>
</dbReference>
<dbReference type="InterPro" id="IPR001278">
    <property type="entry name" value="Arg-tRNA-ligase"/>
</dbReference>
<dbReference type="CDD" id="cd00671">
    <property type="entry name" value="ArgRS_core"/>
    <property type="match status" value="1"/>
</dbReference>
<keyword evidence="6 8" id="KW-0030">Aminoacyl-tRNA synthetase</keyword>
<dbReference type="Gene3D" id="1.10.730.10">
    <property type="entry name" value="Isoleucyl-tRNA Synthetase, Domain 1"/>
    <property type="match status" value="1"/>
</dbReference>
<dbReference type="Gene3D" id="3.40.50.620">
    <property type="entry name" value="HUPs"/>
    <property type="match status" value="1"/>
</dbReference>
<dbReference type="GO" id="GO:0004814">
    <property type="term" value="F:arginine-tRNA ligase activity"/>
    <property type="evidence" value="ECO:0007669"/>
    <property type="project" value="UniProtKB-UniRule"/>
</dbReference>
<dbReference type="Pfam" id="PF05746">
    <property type="entry name" value="DALR_1"/>
    <property type="match status" value="1"/>
</dbReference>
<evidence type="ECO:0000256" key="8">
    <source>
        <dbReference type="HAMAP-Rule" id="MF_00123"/>
    </source>
</evidence>
<dbReference type="Proteomes" id="UP000177382">
    <property type="component" value="Unassembled WGS sequence"/>
</dbReference>
<dbReference type="FunFam" id="3.40.50.620:FF:000116">
    <property type="entry name" value="Arginine--tRNA ligase"/>
    <property type="match status" value="1"/>
</dbReference>
<dbReference type="InterPro" id="IPR005148">
    <property type="entry name" value="Arg-tRNA-synth_N"/>
</dbReference>
<evidence type="ECO:0000256" key="5">
    <source>
        <dbReference type="ARBA" id="ARBA00022917"/>
    </source>
</evidence>
<comment type="subunit">
    <text evidence="8">Monomer.</text>
</comment>
<organism evidence="12 13">
    <name type="scientific">Candidatus Woesebacteria bacterium RBG_16_42_24</name>
    <dbReference type="NCBI Taxonomy" id="1802485"/>
    <lineage>
        <taxon>Bacteria</taxon>
        <taxon>Candidatus Woeseibacteriota</taxon>
    </lineage>
</organism>
<evidence type="ECO:0000256" key="6">
    <source>
        <dbReference type="ARBA" id="ARBA00023146"/>
    </source>
</evidence>
<dbReference type="GO" id="GO:0005524">
    <property type="term" value="F:ATP binding"/>
    <property type="evidence" value="ECO:0007669"/>
    <property type="project" value="UniProtKB-UniRule"/>
</dbReference>
<dbReference type="EMBL" id="MGFX01000006">
    <property type="protein sequence ID" value="OGM15216.1"/>
    <property type="molecule type" value="Genomic_DNA"/>
</dbReference>
<keyword evidence="3 8" id="KW-0547">Nucleotide-binding</keyword>
<name>A0A1F7XJL9_9BACT</name>
<dbReference type="GO" id="GO:0006420">
    <property type="term" value="P:arginyl-tRNA aminoacylation"/>
    <property type="evidence" value="ECO:0007669"/>
    <property type="project" value="UniProtKB-UniRule"/>
</dbReference>
<dbReference type="Pfam" id="PF03485">
    <property type="entry name" value="Arg_tRNA_synt_N"/>
    <property type="match status" value="1"/>
</dbReference>
<evidence type="ECO:0000256" key="2">
    <source>
        <dbReference type="ARBA" id="ARBA00022598"/>
    </source>
</evidence>
<dbReference type="Gene3D" id="3.30.1360.70">
    <property type="entry name" value="Arginyl tRNA synthetase N-terminal domain"/>
    <property type="match status" value="1"/>
</dbReference>